<feature type="transmembrane region" description="Helical" evidence="3">
    <location>
        <begin position="131"/>
        <end position="153"/>
    </location>
</feature>
<dbReference type="GeneID" id="84904542"/>
<feature type="compositionally biased region" description="Pro residues" evidence="2">
    <location>
        <begin position="43"/>
        <end position="57"/>
    </location>
</feature>
<reference evidence="5 6" key="1">
    <citation type="journal article" date="2015" name="Genome Announc.">
        <title>Expanding the biotechnology potential of lactobacilli through comparative genomics of 213 strains and associated genera.</title>
        <authorList>
            <person name="Sun Z."/>
            <person name="Harris H.M."/>
            <person name="McCann A."/>
            <person name="Guo C."/>
            <person name="Argimon S."/>
            <person name="Zhang W."/>
            <person name="Yang X."/>
            <person name="Jeffery I.B."/>
            <person name="Cooney J.C."/>
            <person name="Kagawa T.F."/>
            <person name="Liu W."/>
            <person name="Song Y."/>
            <person name="Salvetti E."/>
            <person name="Wrobel A."/>
            <person name="Rasinkangas P."/>
            <person name="Parkhill J."/>
            <person name="Rea M.C."/>
            <person name="O'Sullivan O."/>
            <person name="Ritari J."/>
            <person name="Douillard F.P."/>
            <person name="Paul Ross R."/>
            <person name="Yang R."/>
            <person name="Briner A.E."/>
            <person name="Felis G.E."/>
            <person name="de Vos W.M."/>
            <person name="Barrangou R."/>
            <person name="Klaenhammer T.R."/>
            <person name="Caufield P.W."/>
            <person name="Cui Y."/>
            <person name="Zhang H."/>
            <person name="O'Toole P.W."/>
        </authorList>
    </citation>
    <scope>NUCLEOTIDE SEQUENCE [LARGE SCALE GENOMIC DNA]</scope>
    <source>
        <strain evidence="5 6">DSM 7090</strain>
    </source>
</reference>
<proteinExistence type="predicted"/>
<protein>
    <submittedName>
        <fullName evidence="5">FG-GAP repeat domain protein</fullName>
    </submittedName>
</protein>
<accession>A0ABR5Q0P2</accession>
<evidence type="ECO:0000256" key="1">
    <source>
        <dbReference type="ARBA" id="ARBA00022729"/>
    </source>
</evidence>
<feature type="domain" description="Zinc-ribbon" evidence="4">
    <location>
        <begin position="2"/>
        <end position="24"/>
    </location>
</feature>
<gene>
    <name evidence="5" type="ORF">IV60_GL000742</name>
</gene>
<dbReference type="RefSeq" id="WP_003148955.1">
    <property type="nucleotide sequence ID" value="NZ_JQCP01000002.1"/>
</dbReference>
<feature type="compositionally biased region" description="Polar residues" evidence="2">
    <location>
        <begin position="58"/>
        <end position="82"/>
    </location>
</feature>
<comment type="caution">
    <text evidence="5">The sequence shown here is derived from an EMBL/GenBank/DDBJ whole genome shotgun (WGS) entry which is preliminary data.</text>
</comment>
<keyword evidence="3" id="KW-1133">Transmembrane helix</keyword>
<sequence>MFCTNCGKENKDTDLFCKYCGTPLKKPQLTNQSTTSEQQVAPKPTPEQRPTPKPTPEQQPDSQLAQQPASEPTQQAASTQQPIPTPEATTLLQPIAPSFKTADETQPQTQVHPQHQKQPRTKKPMKTGAKIAILAIVAILAGLLIGGTAFAIAQGYIHLPWEKHEEAPAEQPEETPAEDAEESKDTQEPAEKDDKNSEPTIPDQTANLKIGQFYKNYLGNFNADWLLASTTDGVKSKGTAQYALGDVNGDGITDLIVSVPTNSGDYAYAYTCDADGKAMSFVSNKPNDLTMPGGLEWHQVNDTKAVDTFADFKGYNAELTKGLKGASQGQKLSMLYTDRLKNFDAASLVYSYDPSYTVFQPTFGTVQYALFDANGDGVDDLILKVQTQFGAERGKIKTGTDYYTYVAYSAGKGSYAAPFTQPLVWNSPTSHYFFKNKNGSGLLRAQPQKNSSTLEFYAITAKNGKVAHNDKNPTKMSLTTSASEDDVMAQISGAEKIEWHNTDDLKPLEDLANSK</sequence>
<feature type="compositionally biased region" description="Basic and acidic residues" evidence="2">
    <location>
        <begin position="183"/>
        <end position="197"/>
    </location>
</feature>
<dbReference type="Pfam" id="PF01839">
    <property type="entry name" value="FG-GAP"/>
    <property type="match status" value="1"/>
</dbReference>
<evidence type="ECO:0000313" key="5">
    <source>
        <dbReference type="EMBL" id="KRO02312.1"/>
    </source>
</evidence>
<keyword evidence="3" id="KW-0472">Membrane</keyword>
<dbReference type="InterPro" id="IPR026870">
    <property type="entry name" value="Zinc_ribbon_dom"/>
</dbReference>
<feature type="compositionally biased region" description="Polar residues" evidence="2">
    <location>
        <begin position="28"/>
        <end position="39"/>
    </location>
</feature>
<keyword evidence="6" id="KW-1185">Reference proteome</keyword>
<dbReference type="InterPro" id="IPR028994">
    <property type="entry name" value="Integrin_alpha_N"/>
</dbReference>
<evidence type="ECO:0000259" key="4">
    <source>
        <dbReference type="Pfam" id="PF13240"/>
    </source>
</evidence>
<evidence type="ECO:0000256" key="3">
    <source>
        <dbReference type="SAM" id="Phobius"/>
    </source>
</evidence>
<feature type="region of interest" description="Disordered" evidence="2">
    <location>
        <begin position="165"/>
        <end position="204"/>
    </location>
</feature>
<feature type="region of interest" description="Disordered" evidence="2">
    <location>
        <begin position="20"/>
        <end position="82"/>
    </location>
</feature>
<name>A0ABR5Q0P2_9ACTN</name>
<dbReference type="EMBL" id="JQCP01000002">
    <property type="protein sequence ID" value="KRO02312.1"/>
    <property type="molecule type" value="Genomic_DNA"/>
</dbReference>
<evidence type="ECO:0000313" key="6">
    <source>
        <dbReference type="Proteomes" id="UP000051927"/>
    </source>
</evidence>
<dbReference type="Proteomes" id="UP000051927">
    <property type="component" value="Unassembled WGS sequence"/>
</dbReference>
<keyword evidence="3" id="KW-0812">Transmembrane</keyword>
<evidence type="ECO:0000256" key="2">
    <source>
        <dbReference type="SAM" id="MobiDB-lite"/>
    </source>
</evidence>
<dbReference type="SUPFAM" id="SSF69318">
    <property type="entry name" value="Integrin alpha N-terminal domain"/>
    <property type="match status" value="1"/>
</dbReference>
<feature type="compositionally biased region" description="Basic residues" evidence="2">
    <location>
        <begin position="114"/>
        <end position="124"/>
    </location>
</feature>
<feature type="region of interest" description="Disordered" evidence="2">
    <location>
        <begin position="102"/>
        <end position="124"/>
    </location>
</feature>
<dbReference type="InterPro" id="IPR013517">
    <property type="entry name" value="FG-GAP"/>
</dbReference>
<organism evidence="5 6">
    <name type="scientific">Lancefieldella rimae</name>
    <dbReference type="NCBI Taxonomy" id="1383"/>
    <lineage>
        <taxon>Bacteria</taxon>
        <taxon>Bacillati</taxon>
        <taxon>Actinomycetota</taxon>
        <taxon>Coriobacteriia</taxon>
        <taxon>Coriobacteriales</taxon>
        <taxon>Atopobiaceae</taxon>
        <taxon>Lancefieldella</taxon>
    </lineage>
</organism>
<dbReference type="Pfam" id="PF13240">
    <property type="entry name" value="Zn_Ribbon_1"/>
    <property type="match status" value="1"/>
</dbReference>
<keyword evidence="1" id="KW-0732">Signal</keyword>
<feature type="compositionally biased region" description="Acidic residues" evidence="2">
    <location>
        <begin position="171"/>
        <end position="182"/>
    </location>
</feature>